<reference evidence="2 3" key="1">
    <citation type="submission" date="2015-04" db="EMBL/GenBank/DDBJ databases">
        <title>Lasius niger genome sequencing.</title>
        <authorList>
            <person name="Konorov E.A."/>
            <person name="Nikitin M.A."/>
            <person name="Kirill M.V."/>
            <person name="Chang P."/>
        </authorList>
    </citation>
    <scope>NUCLEOTIDE SEQUENCE [LARGE SCALE GENOMIC DNA]</scope>
    <source>
        <tissue evidence="2">Whole</tissue>
    </source>
</reference>
<dbReference type="SUPFAM" id="SSF50630">
    <property type="entry name" value="Acid proteases"/>
    <property type="match status" value="1"/>
</dbReference>
<dbReference type="GO" id="GO:0004190">
    <property type="term" value="F:aspartic-type endopeptidase activity"/>
    <property type="evidence" value="ECO:0007669"/>
    <property type="project" value="InterPro"/>
</dbReference>
<feature type="region of interest" description="Disordered" evidence="1">
    <location>
        <begin position="1"/>
        <end position="31"/>
    </location>
</feature>
<dbReference type="InterPro" id="IPR021109">
    <property type="entry name" value="Peptidase_aspartic_dom_sf"/>
</dbReference>
<dbReference type="Pfam" id="PF13650">
    <property type="entry name" value="Asp_protease_2"/>
    <property type="match status" value="1"/>
</dbReference>
<keyword evidence="3" id="KW-1185">Reference proteome</keyword>
<comment type="caution">
    <text evidence="2">The sequence shown here is derived from an EMBL/GenBank/DDBJ whole genome shotgun (WGS) entry which is preliminary data.</text>
</comment>
<dbReference type="GO" id="GO:0006508">
    <property type="term" value="P:proteolysis"/>
    <property type="evidence" value="ECO:0007669"/>
    <property type="project" value="InterPro"/>
</dbReference>
<gene>
    <name evidence="2" type="ORF">RF55_24952</name>
</gene>
<dbReference type="AlphaFoldDB" id="A0A0J7JVH0"/>
<dbReference type="InterPro" id="IPR001969">
    <property type="entry name" value="Aspartic_peptidase_AS"/>
</dbReference>
<organism evidence="2 3">
    <name type="scientific">Lasius niger</name>
    <name type="common">Black garden ant</name>
    <dbReference type="NCBI Taxonomy" id="67767"/>
    <lineage>
        <taxon>Eukaryota</taxon>
        <taxon>Metazoa</taxon>
        <taxon>Ecdysozoa</taxon>
        <taxon>Arthropoda</taxon>
        <taxon>Hexapoda</taxon>
        <taxon>Insecta</taxon>
        <taxon>Pterygota</taxon>
        <taxon>Neoptera</taxon>
        <taxon>Endopterygota</taxon>
        <taxon>Hymenoptera</taxon>
        <taxon>Apocrita</taxon>
        <taxon>Aculeata</taxon>
        <taxon>Formicoidea</taxon>
        <taxon>Formicidae</taxon>
        <taxon>Formicinae</taxon>
        <taxon>Lasius</taxon>
        <taxon>Lasius</taxon>
    </lineage>
</organism>
<dbReference type="Proteomes" id="UP000036403">
    <property type="component" value="Unassembled WGS sequence"/>
</dbReference>
<dbReference type="PaxDb" id="67767-A0A0J7JVH0"/>
<evidence type="ECO:0000313" key="2">
    <source>
        <dbReference type="EMBL" id="KMQ81856.1"/>
    </source>
</evidence>
<proteinExistence type="predicted"/>
<dbReference type="Gene3D" id="2.40.70.10">
    <property type="entry name" value="Acid Proteases"/>
    <property type="match status" value="1"/>
</dbReference>
<dbReference type="PROSITE" id="PS00141">
    <property type="entry name" value="ASP_PROTEASE"/>
    <property type="match status" value="1"/>
</dbReference>
<evidence type="ECO:0000256" key="1">
    <source>
        <dbReference type="SAM" id="MobiDB-lite"/>
    </source>
</evidence>
<protein>
    <submittedName>
        <fullName evidence="2">Reverse ribonuclease integrase</fullName>
    </submittedName>
</protein>
<sequence>MRQGWRPHQRMPPAGGKRGRRRGFRGRTPVRQSDIKFTPWPHITVTIGRQERNALLDSGSEISFVNAHTVNLAKRMGIHPQEGTGQIQLADGAPAQVLGTITLTIRVRHRPITHTFSILPTLTDAILIGIDLWARLGITLTPPCQCPANPQNSACGLTNGLATCTTDEDRRLQNFLGNELPKFQDITGPTPLITHHIRLTNSTPIKRYRPRNPAMQEIINQEVEDMEKTGVIEP</sequence>
<dbReference type="OrthoDB" id="8056871at2759"/>
<dbReference type="CDD" id="cd00303">
    <property type="entry name" value="retropepsin_like"/>
    <property type="match status" value="1"/>
</dbReference>
<feature type="non-terminal residue" evidence="2">
    <location>
        <position position="234"/>
    </location>
</feature>
<dbReference type="EMBL" id="LBMM01030826">
    <property type="protein sequence ID" value="KMQ81856.1"/>
    <property type="molecule type" value="Genomic_DNA"/>
</dbReference>
<accession>A0A0J7JVH0</accession>
<evidence type="ECO:0000313" key="3">
    <source>
        <dbReference type="Proteomes" id="UP000036403"/>
    </source>
</evidence>
<name>A0A0J7JVH0_LASNI</name>